<feature type="domain" description="YoaR-like putative peptidoglycan binding" evidence="3">
    <location>
        <begin position="290"/>
        <end position="355"/>
    </location>
</feature>
<keyword evidence="2" id="KW-0472">Membrane</keyword>
<organism evidence="4 5">
    <name type="scientific">Candidatus Curtissbacteria bacterium GW2011_GWA1_40_16</name>
    <dbReference type="NCBI Taxonomy" id="1618405"/>
    <lineage>
        <taxon>Bacteria</taxon>
        <taxon>Candidatus Curtissiibacteriota</taxon>
    </lineage>
</organism>
<dbReference type="AlphaFoldDB" id="A0A0G0UL27"/>
<protein>
    <submittedName>
        <fullName evidence="4">VanW family protein</fullName>
    </submittedName>
</protein>
<dbReference type="Pfam" id="PF12229">
    <property type="entry name" value="PG_binding_4"/>
    <property type="match status" value="2"/>
</dbReference>
<dbReference type="Pfam" id="PF04294">
    <property type="entry name" value="VanW"/>
    <property type="match status" value="1"/>
</dbReference>
<accession>A0A0G0UL27</accession>
<feature type="transmembrane region" description="Helical" evidence="2">
    <location>
        <begin position="20"/>
        <end position="43"/>
    </location>
</feature>
<dbReference type="Proteomes" id="UP000034531">
    <property type="component" value="Unassembled WGS sequence"/>
</dbReference>
<feature type="region of interest" description="Disordered" evidence="1">
    <location>
        <begin position="551"/>
        <end position="572"/>
    </location>
</feature>
<evidence type="ECO:0000256" key="2">
    <source>
        <dbReference type="SAM" id="Phobius"/>
    </source>
</evidence>
<evidence type="ECO:0000256" key="1">
    <source>
        <dbReference type="SAM" id="MobiDB-lite"/>
    </source>
</evidence>
<evidence type="ECO:0000313" key="5">
    <source>
        <dbReference type="Proteomes" id="UP000034531"/>
    </source>
</evidence>
<dbReference type="PANTHER" id="PTHR35788:SF1">
    <property type="entry name" value="EXPORTED PROTEIN"/>
    <property type="match status" value="1"/>
</dbReference>
<keyword evidence="2" id="KW-1133">Transmembrane helix</keyword>
<reference evidence="4 5" key="1">
    <citation type="journal article" date="2015" name="Nature">
        <title>rRNA introns, odd ribosomes, and small enigmatic genomes across a large radiation of phyla.</title>
        <authorList>
            <person name="Brown C.T."/>
            <person name="Hug L.A."/>
            <person name="Thomas B.C."/>
            <person name="Sharon I."/>
            <person name="Castelle C.J."/>
            <person name="Singh A."/>
            <person name="Wilkins M.J."/>
            <person name="Williams K.H."/>
            <person name="Banfield J.F."/>
        </authorList>
    </citation>
    <scope>NUCLEOTIDE SEQUENCE [LARGE SCALE GENOMIC DNA]</scope>
</reference>
<dbReference type="InterPro" id="IPR022029">
    <property type="entry name" value="YoaR-like_PG-bd"/>
</dbReference>
<evidence type="ECO:0000313" key="4">
    <source>
        <dbReference type="EMBL" id="KKR50952.1"/>
    </source>
</evidence>
<feature type="domain" description="YoaR-like putative peptidoglycan binding" evidence="3">
    <location>
        <begin position="92"/>
        <end position="201"/>
    </location>
</feature>
<dbReference type="InterPro" id="IPR007391">
    <property type="entry name" value="Vancomycin_resist_VanW"/>
</dbReference>
<dbReference type="PATRIC" id="fig|1618405.3.peg.341"/>
<dbReference type="EMBL" id="LBYI01000004">
    <property type="protein sequence ID" value="KKR50952.1"/>
    <property type="molecule type" value="Genomic_DNA"/>
</dbReference>
<keyword evidence="2" id="KW-0812">Transmembrane</keyword>
<dbReference type="PANTHER" id="PTHR35788">
    <property type="entry name" value="EXPORTED PROTEIN-RELATED"/>
    <property type="match status" value="1"/>
</dbReference>
<dbReference type="InterPro" id="IPR052913">
    <property type="entry name" value="Glycopeptide_resist_protein"/>
</dbReference>
<name>A0A0G0UL27_9BACT</name>
<gene>
    <name evidence="4" type="ORF">UT84_C0004G0015</name>
</gene>
<comment type="caution">
    <text evidence="4">The sequence shown here is derived from an EMBL/GenBank/DDBJ whole genome shotgun (WGS) entry which is preliminary data.</text>
</comment>
<proteinExistence type="predicted"/>
<evidence type="ECO:0000259" key="3">
    <source>
        <dbReference type="Pfam" id="PF12229"/>
    </source>
</evidence>
<sequence length="624" mass="68603">MAKQKKSKEKLFGQIIFRKYLFTVSAIGLVMVLALVAYSFYYLNRVSPGVYFANKSMIGMTKQDAYMFVDRNIDDYSSNPVRFVVGEHEVNLKLTDAGIEFDKWQTVEKIMSYGNSGNFIENLATKLVLPFTHVDVGPVYLVDYGLFDRAITFEFNKYEKEVRDATINIESSQPVIVPEVSGEIIDESLLIANLKQNINGLSANSVKVGLVASEPHIKTIQAQKALEKVKSLNNRNISLVFGYDKWTLAGDNLFRLLQFAPKGYTSGNFMSLNLGSDVDIKTININSSSPPDLEVSLNQSELNTFITNIAQSVNKPTVNATLKFEGGKITQFLPAQDGQELDVIEAKELLLSKVSIENMEANQNINIELPVSVTKAQIDNPEVNSLGIKELVGRGVSYFAGSIPNRIFNVGLGASLISGTLVGPGEIFSFDKLVGPVSAAQGFKQAYVISSGRTVLDDGGGICQVSTTVFRAALNAGFPILERTAHAYRVGYYEQHGFGPGLDATIWSPSVDLKFKNDTDHHILVQAIVDNVNLRLEVDIYGTSDGRKVEVSSPVVTSQTPPPPPLYQDDPTLPKGTVKQVDFAAWGAKSSFTQKVYKNGQLIIDKTFYSNFKPWQAVYLVGTS</sequence>